<proteinExistence type="predicted"/>
<evidence type="ECO:0000313" key="3">
    <source>
        <dbReference type="Proteomes" id="UP000220340"/>
    </source>
</evidence>
<sequence>MNDRVRLITLSGMAGTLALSALVCFPTAAAAQPEPDDRYANSECFYSLTAPAAVTLPGGGQAVSTEIGMTHCTGLAQSVRTTACVARPGDSGYCTTKNGYVNSAAHAPGAPSGSYTATGEGCYRLRSDLALVCVPAGPVSATF</sequence>
<keyword evidence="3" id="KW-1185">Reference proteome</keyword>
<keyword evidence="1" id="KW-0732">Signal</keyword>
<feature type="chain" id="PRO_5038544136" description="Secreted protein" evidence="1">
    <location>
        <begin position="32"/>
        <end position="143"/>
    </location>
</feature>
<organism evidence="2 3">
    <name type="scientific">Mycolicibacterium diernhoferi</name>
    <dbReference type="NCBI Taxonomy" id="1801"/>
    <lineage>
        <taxon>Bacteria</taxon>
        <taxon>Bacillati</taxon>
        <taxon>Actinomycetota</taxon>
        <taxon>Actinomycetes</taxon>
        <taxon>Mycobacteriales</taxon>
        <taxon>Mycobacteriaceae</taxon>
        <taxon>Mycolicibacterium</taxon>
    </lineage>
</organism>
<evidence type="ECO:0008006" key="4">
    <source>
        <dbReference type="Google" id="ProtNLM"/>
    </source>
</evidence>
<evidence type="ECO:0000256" key="1">
    <source>
        <dbReference type="SAM" id="SignalP"/>
    </source>
</evidence>
<reference evidence="2 3" key="1">
    <citation type="submission" date="2017-10" db="EMBL/GenBank/DDBJ databases">
        <title>The new phylogeny of genus Mycobacterium.</title>
        <authorList>
            <person name="Tortoli E."/>
            <person name="Trovato A."/>
            <person name="Cirillo D.M."/>
        </authorList>
    </citation>
    <scope>NUCLEOTIDE SEQUENCE [LARGE SCALE GENOMIC DNA]</scope>
    <source>
        <strain evidence="2 3">IP141170001</strain>
    </source>
</reference>
<gene>
    <name evidence="2" type="ORF">CRI78_25805</name>
</gene>
<evidence type="ECO:0000313" key="2">
    <source>
        <dbReference type="EMBL" id="PEG51611.1"/>
    </source>
</evidence>
<dbReference type="EMBL" id="PDCR01000047">
    <property type="protein sequence ID" value="PEG51611.1"/>
    <property type="molecule type" value="Genomic_DNA"/>
</dbReference>
<accession>A0A2A7NMG3</accession>
<comment type="caution">
    <text evidence="2">The sequence shown here is derived from an EMBL/GenBank/DDBJ whole genome shotgun (WGS) entry which is preliminary data.</text>
</comment>
<dbReference type="AlphaFoldDB" id="A0A2A7NMG3"/>
<feature type="signal peptide" evidence="1">
    <location>
        <begin position="1"/>
        <end position="31"/>
    </location>
</feature>
<protein>
    <recommendedName>
        <fullName evidence="4">Secreted protein</fullName>
    </recommendedName>
</protein>
<name>A0A2A7NMG3_9MYCO</name>
<dbReference type="Proteomes" id="UP000220340">
    <property type="component" value="Unassembled WGS sequence"/>
</dbReference>